<keyword evidence="3" id="KW-1185">Reference proteome</keyword>
<comment type="caution">
    <text evidence="2">The sequence shown here is derived from an EMBL/GenBank/DDBJ whole genome shotgun (WGS) entry which is preliminary data.</text>
</comment>
<evidence type="ECO:0008006" key="4">
    <source>
        <dbReference type="Google" id="ProtNLM"/>
    </source>
</evidence>
<proteinExistence type="predicted"/>
<dbReference type="RefSeq" id="XP_070894792.1">
    <property type="nucleotide sequence ID" value="XM_071046855.1"/>
</dbReference>
<evidence type="ECO:0000313" key="2">
    <source>
        <dbReference type="EMBL" id="KAL2841836.1"/>
    </source>
</evidence>
<sequence>MPPKERGVVPGWVVTSFKRQVVQVLQGPVINVTVLEADGETYACIDPLPEGPVHLAWDVATNDASLTFAMTAYTEKAVNVSYTGNSTSSSTSDTPSFTDTSDAASSTHTWSPAAILISLLTVWLAGSQFIWRSEAEPGAIFAFICKAAQQRDFMVLSNDDRKRSLRAKFPRQKRPRRYRTSEKLGQACFKMWLYVAIFLIEWRPELATLANSNRGFRSRYLGRGLAPDMYPAIRGRKTRREIPDCQD</sequence>
<name>A0ABR4JP96_9EURO</name>
<evidence type="ECO:0000313" key="3">
    <source>
        <dbReference type="Proteomes" id="UP001610444"/>
    </source>
</evidence>
<evidence type="ECO:0000256" key="1">
    <source>
        <dbReference type="SAM" id="MobiDB-lite"/>
    </source>
</evidence>
<organism evidence="2 3">
    <name type="scientific">Aspergillus pseudodeflectus</name>
    <dbReference type="NCBI Taxonomy" id="176178"/>
    <lineage>
        <taxon>Eukaryota</taxon>
        <taxon>Fungi</taxon>
        <taxon>Dikarya</taxon>
        <taxon>Ascomycota</taxon>
        <taxon>Pezizomycotina</taxon>
        <taxon>Eurotiomycetes</taxon>
        <taxon>Eurotiomycetidae</taxon>
        <taxon>Eurotiales</taxon>
        <taxon>Aspergillaceae</taxon>
        <taxon>Aspergillus</taxon>
        <taxon>Aspergillus subgen. Nidulantes</taxon>
    </lineage>
</organism>
<feature type="region of interest" description="Disordered" evidence="1">
    <location>
        <begin position="84"/>
        <end position="103"/>
    </location>
</feature>
<protein>
    <recommendedName>
        <fullName evidence="4">Ig-like domain-containing protein</fullName>
    </recommendedName>
</protein>
<reference evidence="2 3" key="1">
    <citation type="submission" date="2024-07" db="EMBL/GenBank/DDBJ databases">
        <title>Section-level genome sequencing and comparative genomics of Aspergillus sections Usti and Cavernicolus.</title>
        <authorList>
            <consortium name="Lawrence Berkeley National Laboratory"/>
            <person name="Nybo J.L."/>
            <person name="Vesth T.C."/>
            <person name="Theobald S."/>
            <person name="Frisvad J.C."/>
            <person name="Larsen T.O."/>
            <person name="Kjaerboelling I."/>
            <person name="Rothschild-Mancinelli K."/>
            <person name="Lyhne E.K."/>
            <person name="Kogle M.E."/>
            <person name="Barry K."/>
            <person name="Clum A."/>
            <person name="Na H."/>
            <person name="Ledsgaard L."/>
            <person name="Lin J."/>
            <person name="Lipzen A."/>
            <person name="Kuo A."/>
            <person name="Riley R."/>
            <person name="Mondo S."/>
            <person name="LaButti K."/>
            <person name="Haridas S."/>
            <person name="Pangalinan J."/>
            <person name="Salamov A.A."/>
            <person name="Simmons B.A."/>
            <person name="Magnuson J.K."/>
            <person name="Chen J."/>
            <person name="Drula E."/>
            <person name="Henrissat B."/>
            <person name="Wiebenga A."/>
            <person name="Lubbers R.J."/>
            <person name="Gomes A.C."/>
            <person name="Macurrencykelacurrency M.R."/>
            <person name="Stajich J."/>
            <person name="Grigoriev I.V."/>
            <person name="Mortensen U.H."/>
            <person name="De vries R.P."/>
            <person name="Baker S.E."/>
            <person name="Andersen M.R."/>
        </authorList>
    </citation>
    <scope>NUCLEOTIDE SEQUENCE [LARGE SCALE GENOMIC DNA]</scope>
    <source>
        <strain evidence="2 3">CBS 756.74</strain>
    </source>
</reference>
<dbReference type="GeneID" id="98162019"/>
<gene>
    <name evidence="2" type="ORF">BJX68DRAFT_271017</name>
</gene>
<dbReference type="EMBL" id="JBFXLR010000055">
    <property type="protein sequence ID" value="KAL2841836.1"/>
    <property type="molecule type" value="Genomic_DNA"/>
</dbReference>
<dbReference type="Proteomes" id="UP001610444">
    <property type="component" value="Unassembled WGS sequence"/>
</dbReference>
<accession>A0ABR4JP96</accession>